<evidence type="ECO:0000313" key="1">
    <source>
        <dbReference type="EMBL" id="OAY28711.1"/>
    </source>
</evidence>
<gene>
    <name evidence="1" type="ORF">MANES_15G088700</name>
</gene>
<name>A0A2C9UF68_MANES</name>
<organism evidence="1">
    <name type="scientific">Manihot esculenta</name>
    <name type="common">Cassava</name>
    <name type="synonym">Jatropha manihot</name>
    <dbReference type="NCBI Taxonomy" id="3983"/>
    <lineage>
        <taxon>Eukaryota</taxon>
        <taxon>Viridiplantae</taxon>
        <taxon>Streptophyta</taxon>
        <taxon>Embryophyta</taxon>
        <taxon>Tracheophyta</taxon>
        <taxon>Spermatophyta</taxon>
        <taxon>Magnoliopsida</taxon>
        <taxon>eudicotyledons</taxon>
        <taxon>Gunneridae</taxon>
        <taxon>Pentapetalae</taxon>
        <taxon>rosids</taxon>
        <taxon>fabids</taxon>
        <taxon>Malpighiales</taxon>
        <taxon>Euphorbiaceae</taxon>
        <taxon>Crotonoideae</taxon>
        <taxon>Manihoteae</taxon>
        <taxon>Manihot</taxon>
    </lineage>
</organism>
<protein>
    <submittedName>
        <fullName evidence="1">Uncharacterized protein</fullName>
    </submittedName>
</protein>
<reference evidence="1" key="1">
    <citation type="submission" date="2016-02" db="EMBL/GenBank/DDBJ databases">
        <title>WGS assembly of Manihot esculenta.</title>
        <authorList>
            <person name="Bredeson J.V."/>
            <person name="Prochnik S.E."/>
            <person name="Lyons J.B."/>
            <person name="Schmutz J."/>
            <person name="Grimwood J."/>
            <person name="Vrebalov J."/>
            <person name="Bart R.S."/>
            <person name="Amuge T."/>
            <person name="Ferguson M.E."/>
            <person name="Green R."/>
            <person name="Putnam N."/>
            <person name="Stites J."/>
            <person name="Rounsley S."/>
            <person name="Rokhsar D.S."/>
        </authorList>
    </citation>
    <scope>NUCLEOTIDE SEQUENCE [LARGE SCALE GENOMIC DNA]</scope>
    <source>
        <tissue evidence="1">Leaf</tissue>
    </source>
</reference>
<dbReference type="AlphaFoldDB" id="A0A2C9UF68"/>
<proteinExistence type="predicted"/>
<sequence>MNSVVSTSMTSRKVNLVPDSRLVLLAQIAWTRTHPT</sequence>
<dbReference type="EMBL" id="CM004401">
    <property type="protein sequence ID" value="OAY28711.1"/>
    <property type="molecule type" value="Genomic_DNA"/>
</dbReference>
<accession>A0A2C9UF68</accession>